<dbReference type="Pfam" id="PF01507">
    <property type="entry name" value="PAPS_reduct"/>
    <property type="match status" value="2"/>
</dbReference>
<evidence type="ECO:0000256" key="11">
    <source>
        <dbReference type="SAM" id="MobiDB-lite"/>
    </source>
</evidence>
<evidence type="ECO:0000256" key="4">
    <source>
        <dbReference type="ARBA" id="ARBA00022643"/>
    </source>
</evidence>
<keyword evidence="8" id="KW-0274">FAD</keyword>
<evidence type="ECO:0000256" key="10">
    <source>
        <dbReference type="ARBA" id="ARBA00049494"/>
    </source>
</evidence>
<keyword evidence="9" id="KW-0067">ATP-binding</keyword>
<keyword evidence="7" id="KW-0547">Nucleotide-binding</keyword>
<dbReference type="FunFam" id="3.40.50.620:FF:000187">
    <property type="entry name" value="Probable FAD synthetase"/>
    <property type="match status" value="1"/>
</dbReference>
<dbReference type="PANTHER" id="PTHR23293:SF9">
    <property type="entry name" value="FAD SYNTHASE"/>
    <property type="match status" value="1"/>
</dbReference>
<sequence length="306" mass="34758">MVVTPPRFANKHDFRSLGLHLQHPISHGFWPPRMTPSATYEPIPVAVNDCRPQLDTTEDKNIQAICEQLAGKVDSFLESDAPTPLLRRVQTQTRSALAVIVKALERYSLEEISISYNGGKDCLVLLVLYLSALVPTAAHMKSRTLPTALPSVYVIAPHPFNEVDDFVTASVSEYHLDLARYAMPMKDAFIRYLEDYPKIKAILVGTRRTDPHGKSLTHFDETDSGWPSFMRVHPVIDWQYAEIWAARFLRHLEIPYCPLYDHGYTSLGGKSDTRQNPALHRNGHQQNFRPAYELQDDHSERLGRDG</sequence>
<evidence type="ECO:0000313" key="14">
    <source>
        <dbReference type="Proteomes" id="UP000683417"/>
    </source>
</evidence>
<dbReference type="EC" id="2.7.7.2" evidence="2"/>
<feature type="region of interest" description="Disordered" evidence="11">
    <location>
        <begin position="271"/>
        <end position="306"/>
    </location>
</feature>
<comment type="pathway">
    <text evidence="1">Cofactor biosynthesis; FAD biosynthesis; FAD from FMN: step 1/1.</text>
</comment>
<dbReference type="GO" id="GO:0005524">
    <property type="term" value="F:ATP binding"/>
    <property type="evidence" value="ECO:0007669"/>
    <property type="project" value="UniProtKB-KW"/>
</dbReference>
<dbReference type="Proteomes" id="UP000683417">
    <property type="component" value="Unassembled WGS sequence"/>
</dbReference>
<evidence type="ECO:0000259" key="12">
    <source>
        <dbReference type="Pfam" id="PF01507"/>
    </source>
</evidence>
<evidence type="ECO:0000256" key="7">
    <source>
        <dbReference type="ARBA" id="ARBA00022741"/>
    </source>
</evidence>
<proteinExistence type="predicted"/>
<protein>
    <recommendedName>
        <fullName evidence="2">FAD synthase</fullName>
        <ecNumber evidence="2">2.7.7.2</ecNumber>
    </recommendedName>
</protein>
<evidence type="ECO:0000256" key="6">
    <source>
        <dbReference type="ARBA" id="ARBA00022695"/>
    </source>
</evidence>
<keyword evidence="6" id="KW-0548">Nucleotidyltransferase</keyword>
<comment type="catalytic activity">
    <reaction evidence="10">
        <text>FMN + ATP + H(+) = FAD + diphosphate</text>
        <dbReference type="Rhea" id="RHEA:17237"/>
        <dbReference type="ChEBI" id="CHEBI:15378"/>
        <dbReference type="ChEBI" id="CHEBI:30616"/>
        <dbReference type="ChEBI" id="CHEBI:33019"/>
        <dbReference type="ChEBI" id="CHEBI:57692"/>
        <dbReference type="ChEBI" id="CHEBI:58210"/>
        <dbReference type="EC" id="2.7.7.2"/>
    </reaction>
</comment>
<organism evidence="13 14">
    <name type="scientific">Blumeria graminis f. sp. triticale</name>
    <dbReference type="NCBI Taxonomy" id="1689686"/>
    <lineage>
        <taxon>Eukaryota</taxon>
        <taxon>Fungi</taxon>
        <taxon>Dikarya</taxon>
        <taxon>Ascomycota</taxon>
        <taxon>Pezizomycotina</taxon>
        <taxon>Leotiomycetes</taxon>
        <taxon>Erysiphales</taxon>
        <taxon>Erysiphaceae</taxon>
        <taxon>Blumeria</taxon>
    </lineage>
</organism>
<dbReference type="CDD" id="cd23948">
    <property type="entry name" value="FAD_synthase"/>
    <property type="match status" value="1"/>
</dbReference>
<accession>A0A9W4CV72</accession>
<keyword evidence="5" id="KW-0808">Transferase</keyword>
<evidence type="ECO:0000256" key="9">
    <source>
        <dbReference type="ARBA" id="ARBA00022840"/>
    </source>
</evidence>
<evidence type="ECO:0000256" key="1">
    <source>
        <dbReference type="ARBA" id="ARBA00004726"/>
    </source>
</evidence>
<dbReference type="InterPro" id="IPR002500">
    <property type="entry name" value="PAPS_reduct_dom"/>
</dbReference>
<evidence type="ECO:0000256" key="3">
    <source>
        <dbReference type="ARBA" id="ARBA00022630"/>
    </source>
</evidence>
<dbReference type="PANTHER" id="PTHR23293">
    <property type="entry name" value="FAD SYNTHETASE-RELATED FMN ADENYLYLTRANSFERASE"/>
    <property type="match status" value="1"/>
</dbReference>
<feature type="domain" description="Phosphoadenosine phosphosulphate reductase" evidence="12">
    <location>
        <begin position="112"/>
        <end position="181"/>
    </location>
</feature>
<keyword evidence="3" id="KW-0285">Flavoprotein</keyword>
<evidence type="ECO:0000256" key="2">
    <source>
        <dbReference type="ARBA" id="ARBA00012393"/>
    </source>
</evidence>
<feature type="domain" description="Phosphoadenosine phosphosulphate reductase" evidence="12">
    <location>
        <begin position="188"/>
        <end position="274"/>
    </location>
</feature>
<evidence type="ECO:0000313" key="13">
    <source>
        <dbReference type="EMBL" id="CAD6499168.1"/>
    </source>
</evidence>
<comment type="caution">
    <text evidence="13">The sequence shown here is derived from an EMBL/GenBank/DDBJ whole genome shotgun (WGS) entry which is preliminary data.</text>
</comment>
<evidence type="ECO:0000256" key="5">
    <source>
        <dbReference type="ARBA" id="ARBA00022679"/>
    </source>
</evidence>
<feature type="compositionally biased region" description="Basic and acidic residues" evidence="11">
    <location>
        <begin position="295"/>
        <end position="306"/>
    </location>
</feature>
<evidence type="ECO:0000256" key="8">
    <source>
        <dbReference type="ARBA" id="ARBA00022827"/>
    </source>
</evidence>
<dbReference type="AlphaFoldDB" id="A0A9W4CV72"/>
<dbReference type="GO" id="GO:0003919">
    <property type="term" value="F:FMN adenylyltransferase activity"/>
    <property type="evidence" value="ECO:0007669"/>
    <property type="project" value="UniProtKB-EC"/>
</dbReference>
<dbReference type="GO" id="GO:0006747">
    <property type="term" value="P:FAD biosynthetic process"/>
    <property type="evidence" value="ECO:0007669"/>
    <property type="project" value="TreeGrafter"/>
</dbReference>
<name>A0A9W4CV72_BLUGR</name>
<keyword evidence="4" id="KW-0288">FMN</keyword>
<gene>
    <name evidence="13" type="ORF">BGTH12_LOCUS526</name>
</gene>
<dbReference type="EMBL" id="CAJHIT010000001">
    <property type="protein sequence ID" value="CAD6499168.1"/>
    <property type="molecule type" value="Genomic_DNA"/>
</dbReference>
<reference evidence="13" key="1">
    <citation type="submission" date="2020-10" db="EMBL/GenBank/DDBJ databases">
        <authorList>
            <person name="Muller C M."/>
        </authorList>
    </citation>
    <scope>NUCLEOTIDE SEQUENCE</scope>
    <source>
        <strain evidence="13">THUN-12</strain>
    </source>
</reference>